<dbReference type="RefSeq" id="WP_207249347.1">
    <property type="nucleotide sequence ID" value="NZ_JAFMPM010000005.1"/>
</dbReference>
<dbReference type="PANTHER" id="PTHR43687">
    <property type="entry name" value="ADENYLYLSULFATE REDUCTASE, BETA SUBUNIT"/>
    <property type="match status" value="1"/>
</dbReference>
<feature type="domain" description="4Fe-4S ferredoxin-type" evidence="5">
    <location>
        <begin position="118"/>
        <end position="147"/>
    </location>
</feature>
<sequence length="234" mass="25712">MSLSPGWLQQLKREWTIPEVIAERCVHSLCEVASCARCVEACPREAWSLDDASLKIDTARCDGCGLCVVACTESALVGHSPVVEVTPVINRRQFLRKALTFSAEQSMALPVALPLIPFVPTFSVAKCNGCDACVQLCPHQALQLEKRDDGQALAYQIQAERCTGCGICVDVCERDAVEVRPMEQATSGEAIPLVQARCKACGSRFHYPADGNPARQYCRICAQTNHHRQLFQVY</sequence>
<dbReference type="Gene3D" id="3.30.70.20">
    <property type="match status" value="2"/>
</dbReference>
<keyword evidence="1" id="KW-0004">4Fe-4S</keyword>
<reference evidence="7" key="2">
    <citation type="submission" date="2021-04" db="EMBL/GenBank/DDBJ databases">
        <title>Complete Genome and methylome analysis of Thiothrix fructosivorans ATCC 49748.</title>
        <authorList>
            <person name="Fomenkov A."/>
            <person name="Sun L."/>
            <person name="Vincze T."/>
            <person name="Grabovich M.Y."/>
            <person name="Roberts R.J."/>
        </authorList>
    </citation>
    <scope>NUCLEOTIDE SEQUENCE</scope>
    <source>
        <strain evidence="7">ATCC 49748</strain>
    </source>
</reference>
<evidence type="ECO:0000313" key="7">
    <source>
        <dbReference type="EMBL" id="QTX10509.1"/>
    </source>
</evidence>
<dbReference type="Proteomes" id="UP000664466">
    <property type="component" value="Unassembled WGS sequence"/>
</dbReference>
<keyword evidence="2" id="KW-0479">Metal-binding</keyword>
<evidence type="ECO:0000313" key="8">
    <source>
        <dbReference type="Proteomes" id="UP000664466"/>
    </source>
</evidence>
<protein>
    <submittedName>
        <fullName evidence="7">4Fe-4S binding protein</fullName>
    </submittedName>
</protein>
<evidence type="ECO:0000259" key="5">
    <source>
        <dbReference type="PROSITE" id="PS51379"/>
    </source>
</evidence>
<proteinExistence type="predicted"/>
<dbReference type="InterPro" id="IPR017896">
    <property type="entry name" value="4Fe4S_Fe-S-bd"/>
</dbReference>
<dbReference type="PROSITE" id="PS00198">
    <property type="entry name" value="4FE4S_FER_1"/>
    <property type="match status" value="1"/>
</dbReference>
<dbReference type="InterPro" id="IPR050572">
    <property type="entry name" value="Fe-S_Ferredoxin"/>
</dbReference>
<dbReference type="AlphaFoldDB" id="A0A8B0SI91"/>
<evidence type="ECO:0000256" key="3">
    <source>
        <dbReference type="ARBA" id="ARBA00023004"/>
    </source>
</evidence>
<dbReference type="InterPro" id="IPR017900">
    <property type="entry name" value="4Fe4S_Fe_S_CS"/>
</dbReference>
<geneLocation type="plasmid" evidence="6">
    <name>pTfr446</name>
</geneLocation>
<dbReference type="PROSITE" id="PS51379">
    <property type="entry name" value="4FE4S_FER_2"/>
    <property type="match status" value="3"/>
</dbReference>
<feature type="domain" description="4Fe-4S ferredoxin-type" evidence="5">
    <location>
        <begin position="153"/>
        <end position="182"/>
    </location>
</feature>
<dbReference type="EMBL" id="CP072748">
    <property type="protein sequence ID" value="QTX10509.1"/>
    <property type="molecule type" value="Genomic_DNA"/>
</dbReference>
<dbReference type="EMBL" id="JAFMPM010000005">
    <property type="protein sequence ID" value="MBO0611837.1"/>
    <property type="molecule type" value="Genomic_DNA"/>
</dbReference>
<dbReference type="Pfam" id="PF12837">
    <property type="entry name" value="Fer4_6"/>
    <property type="match status" value="1"/>
</dbReference>
<keyword evidence="8" id="KW-1185">Reference proteome</keyword>
<accession>A0A8B0SI91</accession>
<evidence type="ECO:0000256" key="2">
    <source>
        <dbReference type="ARBA" id="ARBA00022723"/>
    </source>
</evidence>
<keyword evidence="3" id="KW-0408">Iron</keyword>
<dbReference type="Pfam" id="PF12838">
    <property type="entry name" value="Fer4_7"/>
    <property type="match status" value="1"/>
</dbReference>
<dbReference type="GO" id="GO:0051539">
    <property type="term" value="F:4 iron, 4 sulfur cluster binding"/>
    <property type="evidence" value="ECO:0007669"/>
    <property type="project" value="UniProtKB-KW"/>
</dbReference>
<dbReference type="GO" id="GO:0046872">
    <property type="term" value="F:metal ion binding"/>
    <property type="evidence" value="ECO:0007669"/>
    <property type="project" value="UniProtKB-KW"/>
</dbReference>
<evidence type="ECO:0000256" key="4">
    <source>
        <dbReference type="ARBA" id="ARBA00023014"/>
    </source>
</evidence>
<reference evidence="6 8" key="1">
    <citation type="submission" date="2021-03" db="EMBL/GenBank/DDBJ databases">
        <title>Draft genome and methylome analysis of Thiotrix fructosivoruns ATCC 49748.</title>
        <authorList>
            <person name="Fomenkov A."/>
            <person name="Grabovich M.Y."/>
            <person name="Roberts R.J."/>
        </authorList>
    </citation>
    <scope>NUCLEOTIDE SEQUENCE [LARGE SCALE GENOMIC DNA]</scope>
    <source>
        <strain evidence="6 8">ATCC 49748</strain>
        <plasmid evidence="6">pTfr446</plasmid>
    </source>
</reference>
<gene>
    <name evidence="7" type="ORF">J1836_018375</name>
    <name evidence="6" type="ORF">J1836_02690</name>
</gene>
<dbReference type="PANTHER" id="PTHR43687:SF1">
    <property type="entry name" value="FERREDOXIN III"/>
    <property type="match status" value="1"/>
</dbReference>
<feature type="domain" description="4Fe-4S ferredoxin-type" evidence="5">
    <location>
        <begin position="52"/>
        <end position="81"/>
    </location>
</feature>
<dbReference type="SUPFAM" id="SSF54862">
    <property type="entry name" value="4Fe-4S ferredoxins"/>
    <property type="match status" value="1"/>
</dbReference>
<keyword evidence="4" id="KW-0411">Iron-sulfur</keyword>
<name>A0A8B0SI91_9GAMM</name>
<evidence type="ECO:0000256" key="1">
    <source>
        <dbReference type="ARBA" id="ARBA00022485"/>
    </source>
</evidence>
<keyword evidence="6" id="KW-0614">Plasmid</keyword>
<evidence type="ECO:0000313" key="6">
    <source>
        <dbReference type="EMBL" id="MBO0611837.1"/>
    </source>
</evidence>
<organism evidence="7">
    <name type="scientific">Thiothrix fructosivorans</name>
    <dbReference type="NCBI Taxonomy" id="111770"/>
    <lineage>
        <taxon>Bacteria</taxon>
        <taxon>Pseudomonadati</taxon>
        <taxon>Pseudomonadota</taxon>
        <taxon>Gammaproteobacteria</taxon>
        <taxon>Thiotrichales</taxon>
        <taxon>Thiotrichaceae</taxon>
        <taxon>Thiothrix</taxon>
    </lineage>
</organism>